<organism evidence="1 2">
    <name type="scientific">Lichtheimia corymbifera JMRC:FSU:9682</name>
    <dbReference type="NCBI Taxonomy" id="1263082"/>
    <lineage>
        <taxon>Eukaryota</taxon>
        <taxon>Fungi</taxon>
        <taxon>Fungi incertae sedis</taxon>
        <taxon>Mucoromycota</taxon>
        <taxon>Mucoromycotina</taxon>
        <taxon>Mucoromycetes</taxon>
        <taxon>Mucorales</taxon>
        <taxon>Lichtheimiaceae</taxon>
        <taxon>Lichtheimia</taxon>
    </lineage>
</organism>
<evidence type="ECO:0000313" key="2">
    <source>
        <dbReference type="Proteomes" id="UP000027586"/>
    </source>
</evidence>
<sequence>MLGTWSLFLLSTFYKHGTKKLTTATDSFKEDGSFQTTCDNIHIIRALPVANIRTVRPKTACSLVFDAFAKFEDATNVSSRL</sequence>
<dbReference type="VEuPathDB" id="FungiDB:LCOR_02616.1"/>
<reference evidence="1" key="1">
    <citation type="submission" date="2013-08" db="EMBL/GenBank/DDBJ databases">
        <title>Gene expansion shapes genome architecture in the human pathogen Lichtheimia corymbifera: an evolutionary genomics analysis in the ancient terrestrial Mucorales (Mucoromycotina).</title>
        <authorList>
            <person name="Schwartze V.U."/>
            <person name="Winter S."/>
            <person name="Shelest E."/>
            <person name="Marcet-Houben M."/>
            <person name="Horn F."/>
            <person name="Wehner S."/>
            <person name="Hoffmann K."/>
            <person name="Riege K."/>
            <person name="Sammeth M."/>
            <person name="Nowrousian M."/>
            <person name="Valiante V."/>
            <person name="Linde J."/>
            <person name="Jacobsen I.D."/>
            <person name="Marz M."/>
            <person name="Brakhage A.A."/>
            <person name="Gabaldon T."/>
            <person name="Bocker S."/>
            <person name="Voigt K."/>
        </authorList>
    </citation>
    <scope>NUCLEOTIDE SEQUENCE [LARGE SCALE GENOMIC DNA]</scope>
    <source>
        <strain evidence="1">FSU 9682</strain>
    </source>
</reference>
<keyword evidence="2" id="KW-1185">Reference proteome</keyword>
<gene>
    <name evidence="1" type="ORF">LCOR_02616.1</name>
</gene>
<dbReference type="EMBL" id="CBTN010000008">
    <property type="protein sequence ID" value="CDH50944.1"/>
    <property type="molecule type" value="Genomic_DNA"/>
</dbReference>
<protein>
    <submittedName>
        <fullName evidence="1">Uncharacterized protein</fullName>
    </submittedName>
</protein>
<dbReference type="Proteomes" id="UP000027586">
    <property type="component" value="Unassembled WGS sequence"/>
</dbReference>
<comment type="caution">
    <text evidence="1">The sequence shown here is derived from an EMBL/GenBank/DDBJ whole genome shotgun (WGS) entry which is preliminary data.</text>
</comment>
<accession>A0A068RLS5</accession>
<name>A0A068RLS5_9FUNG</name>
<evidence type="ECO:0000313" key="1">
    <source>
        <dbReference type="EMBL" id="CDH50944.1"/>
    </source>
</evidence>
<proteinExistence type="predicted"/>
<dbReference type="AlphaFoldDB" id="A0A068RLS5"/>